<keyword evidence="2" id="KW-1185">Reference proteome</keyword>
<organism evidence="1 2">
    <name type="scientific">Rotaria sordida</name>
    <dbReference type="NCBI Taxonomy" id="392033"/>
    <lineage>
        <taxon>Eukaryota</taxon>
        <taxon>Metazoa</taxon>
        <taxon>Spiralia</taxon>
        <taxon>Gnathifera</taxon>
        <taxon>Rotifera</taxon>
        <taxon>Eurotatoria</taxon>
        <taxon>Bdelloidea</taxon>
        <taxon>Philodinida</taxon>
        <taxon>Philodinidae</taxon>
        <taxon>Rotaria</taxon>
    </lineage>
</organism>
<evidence type="ECO:0000313" key="2">
    <source>
        <dbReference type="Proteomes" id="UP000663870"/>
    </source>
</evidence>
<dbReference type="EMBL" id="CAJNOL010001270">
    <property type="protein sequence ID" value="CAF1326278.1"/>
    <property type="molecule type" value="Genomic_DNA"/>
</dbReference>
<protein>
    <submittedName>
        <fullName evidence="1">Uncharacterized protein</fullName>
    </submittedName>
</protein>
<gene>
    <name evidence="1" type="ORF">JXQ802_LOCUS30819</name>
</gene>
<name>A0A815FPM8_9BILA</name>
<evidence type="ECO:0000313" key="1">
    <source>
        <dbReference type="EMBL" id="CAF1326278.1"/>
    </source>
</evidence>
<sequence length="78" mass="9152">MVEVIIELSSELLHDGKTVTFRKEDPHIIIANFPYHRRSKSESDKNKINRFYLIVNSKADSFSLNLRQQIPIVQQLIK</sequence>
<reference evidence="1" key="1">
    <citation type="submission" date="2021-02" db="EMBL/GenBank/DDBJ databases">
        <authorList>
            <person name="Nowell W R."/>
        </authorList>
    </citation>
    <scope>NUCLEOTIDE SEQUENCE</scope>
</reference>
<accession>A0A815FPM8</accession>
<comment type="caution">
    <text evidence="1">The sequence shown here is derived from an EMBL/GenBank/DDBJ whole genome shotgun (WGS) entry which is preliminary data.</text>
</comment>
<dbReference type="Proteomes" id="UP000663870">
    <property type="component" value="Unassembled WGS sequence"/>
</dbReference>
<dbReference type="AlphaFoldDB" id="A0A815FPM8"/>
<proteinExistence type="predicted"/>